<reference evidence="10 11" key="1">
    <citation type="submission" date="2016-02" db="EMBL/GenBank/DDBJ databases">
        <authorList>
            <person name="Wen L."/>
            <person name="He K."/>
            <person name="Yang H."/>
        </authorList>
    </citation>
    <scope>NUCLEOTIDE SEQUENCE [LARGE SCALE GENOMIC DNA]</scope>
    <source>
        <strain evidence="10 11">DSM 22607</strain>
    </source>
</reference>
<keyword evidence="11" id="KW-1185">Reference proteome</keyword>
<dbReference type="InterPro" id="IPR002036">
    <property type="entry name" value="YbeY"/>
</dbReference>
<dbReference type="InterPro" id="IPR023091">
    <property type="entry name" value="MetalPrtase_cat_dom_sf_prd"/>
</dbReference>
<evidence type="ECO:0000256" key="6">
    <source>
        <dbReference type="ARBA" id="ARBA00022759"/>
    </source>
</evidence>
<keyword evidence="3 9" id="KW-0698">rRNA processing</keyword>
<proteinExistence type="inferred from homology"/>
<evidence type="ECO:0000256" key="9">
    <source>
        <dbReference type="HAMAP-Rule" id="MF_00009"/>
    </source>
</evidence>
<dbReference type="Gene3D" id="3.40.390.30">
    <property type="entry name" value="Metalloproteases ('zincins'), catalytic domain"/>
    <property type="match status" value="1"/>
</dbReference>
<keyword evidence="9" id="KW-0963">Cytoplasm</keyword>
<keyword evidence="7 9" id="KW-0378">Hydrolase</keyword>
<keyword evidence="8 9" id="KW-0862">Zinc</keyword>
<dbReference type="GO" id="GO:0004521">
    <property type="term" value="F:RNA endonuclease activity"/>
    <property type="evidence" value="ECO:0007669"/>
    <property type="project" value="UniProtKB-UniRule"/>
</dbReference>
<dbReference type="PATRIC" id="fig|626937.4.peg.2787"/>
<feature type="binding site" evidence="9">
    <location>
        <position position="134"/>
    </location>
    <ligand>
        <name>Zn(2+)</name>
        <dbReference type="ChEBI" id="CHEBI:29105"/>
        <note>catalytic</note>
    </ligand>
</feature>
<evidence type="ECO:0000256" key="5">
    <source>
        <dbReference type="ARBA" id="ARBA00022723"/>
    </source>
</evidence>
<protein>
    <recommendedName>
        <fullName evidence="9">Endoribonuclease YbeY</fullName>
        <ecNumber evidence="9">3.1.-.-</ecNumber>
    </recommendedName>
</protein>
<dbReference type="GO" id="GO:0005737">
    <property type="term" value="C:cytoplasm"/>
    <property type="evidence" value="ECO:0007669"/>
    <property type="project" value="UniProtKB-SubCell"/>
</dbReference>
<keyword evidence="4 9" id="KW-0540">Nuclease</keyword>
<evidence type="ECO:0000313" key="11">
    <source>
        <dbReference type="Proteomes" id="UP000070366"/>
    </source>
</evidence>
<gene>
    <name evidence="9" type="primary">ybeY</name>
    <name evidence="10" type="ORF">HMPREF3293_02827</name>
</gene>
<evidence type="ECO:0000256" key="1">
    <source>
        <dbReference type="ARBA" id="ARBA00010875"/>
    </source>
</evidence>
<dbReference type="NCBIfam" id="TIGR00043">
    <property type="entry name" value="rRNA maturation RNase YbeY"/>
    <property type="match status" value="1"/>
</dbReference>
<keyword evidence="2 9" id="KW-0690">Ribosome biogenesis</keyword>
<dbReference type="GO" id="GO:0008270">
    <property type="term" value="F:zinc ion binding"/>
    <property type="evidence" value="ECO:0007669"/>
    <property type="project" value="UniProtKB-UniRule"/>
</dbReference>
<evidence type="ECO:0000256" key="8">
    <source>
        <dbReference type="ARBA" id="ARBA00022833"/>
    </source>
</evidence>
<evidence type="ECO:0000313" key="10">
    <source>
        <dbReference type="EMBL" id="KXK64183.1"/>
    </source>
</evidence>
<feature type="binding site" evidence="9">
    <location>
        <position position="140"/>
    </location>
    <ligand>
        <name>Zn(2+)</name>
        <dbReference type="ChEBI" id="CHEBI:29105"/>
        <note>catalytic</note>
    </ligand>
</feature>
<comment type="cofactor">
    <cofactor evidence="9">
        <name>Zn(2+)</name>
        <dbReference type="ChEBI" id="CHEBI:29105"/>
    </cofactor>
    <text evidence="9">Binds 1 zinc ion.</text>
</comment>
<feature type="binding site" evidence="9">
    <location>
        <position position="130"/>
    </location>
    <ligand>
        <name>Zn(2+)</name>
        <dbReference type="ChEBI" id="CHEBI:29105"/>
        <note>catalytic</note>
    </ligand>
</feature>
<dbReference type="GO" id="GO:0004222">
    <property type="term" value="F:metalloendopeptidase activity"/>
    <property type="evidence" value="ECO:0007669"/>
    <property type="project" value="InterPro"/>
</dbReference>
<evidence type="ECO:0000256" key="7">
    <source>
        <dbReference type="ARBA" id="ARBA00022801"/>
    </source>
</evidence>
<dbReference type="AlphaFoldDB" id="A0A136Q0K4"/>
<sequence length="169" mass="18741">MEQKMTITFSDEQDKIEVTDKISAAICAALDAAQAELGVPACLNLLFTDSEGIRELNREFRGIDQATDVLSFPAYELSTPLAECLDEVEAEYVEGELFLGDIAISMERAQEQAEEYGHGLVRETAFLALHGTLHLVGYDHMTPEEEKIMTQKQEALLQSVNIGREMDGI</sequence>
<dbReference type="Proteomes" id="UP000070366">
    <property type="component" value="Unassembled WGS sequence"/>
</dbReference>
<dbReference type="Pfam" id="PF02130">
    <property type="entry name" value="YbeY"/>
    <property type="match status" value="1"/>
</dbReference>
<name>A0A136Q0K4_9FIRM</name>
<dbReference type="RefSeq" id="WP_066740062.1">
    <property type="nucleotide sequence ID" value="NZ_CP029256.1"/>
</dbReference>
<dbReference type="EMBL" id="LSZW01000065">
    <property type="protein sequence ID" value="KXK64183.1"/>
    <property type="molecule type" value="Genomic_DNA"/>
</dbReference>
<dbReference type="PROSITE" id="PS01306">
    <property type="entry name" value="UPF0054"/>
    <property type="match status" value="1"/>
</dbReference>
<evidence type="ECO:0000256" key="3">
    <source>
        <dbReference type="ARBA" id="ARBA00022552"/>
    </source>
</evidence>
<comment type="subcellular location">
    <subcellularLocation>
        <location evidence="9">Cytoplasm</location>
    </subcellularLocation>
</comment>
<comment type="similarity">
    <text evidence="1 9">Belongs to the endoribonuclease YbeY family.</text>
</comment>
<comment type="function">
    <text evidence="9">Single strand-specific metallo-endoribonuclease involved in late-stage 70S ribosome quality control and in maturation of the 3' terminus of the 16S rRNA.</text>
</comment>
<dbReference type="STRING" id="626937.HMPREF3293_02827"/>
<keyword evidence="6 9" id="KW-0255">Endonuclease</keyword>
<dbReference type="InterPro" id="IPR020549">
    <property type="entry name" value="YbeY_CS"/>
</dbReference>
<keyword evidence="5 9" id="KW-0479">Metal-binding</keyword>
<accession>A0A136Q0K4</accession>
<dbReference type="PANTHER" id="PTHR46986">
    <property type="entry name" value="ENDORIBONUCLEASE YBEY, CHLOROPLASTIC"/>
    <property type="match status" value="1"/>
</dbReference>
<evidence type="ECO:0000256" key="4">
    <source>
        <dbReference type="ARBA" id="ARBA00022722"/>
    </source>
</evidence>
<dbReference type="HAMAP" id="MF_00009">
    <property type="entry name" value="Endoribonucl_YbeY"/>
    <property type="match status" value="1"/>
</dbReference>
<dbReference type="EC" id="3.1.-.-" evidence="9"/>
<comment type="caution">
    <text evidence="10">The sequence shown here is derived from an EMBL/GenBank/DDBJ whole genome shotgun (WGS) entry which is preliminary data.</text>
</comment>
<organism evidence="10 11">
    <name type="scientific">Christensenella minuta</name>
    <dbReference type="NCBI Taxonomy" id="626937"/>
    <lineage>
        <taxon>Bacteria</taxon>
        <taxon>Bacillati</taxon>
        <taxon>Bacillota</taxon>
        <taxon>Clostridia</taxon>
        <taxon>Christensenellales</taxon>
        <taxon>Christensenellaceae</taxon>
        <taxon>Christensenella</taxon>
    </lineage>
</organism>
<dbReference type="SUPFAM" id="SSF55486">
    <property type="entry name" value="Metalloproteases ('zincins'), catalytic domain"/>
    <property type="match status" value="1"/>
</dbReference>
<dbReference type="GO" id="GO:0006364">
    <property type="term" value="P:rRNA processing"/>
    <property type="evidence" value="ECO:0007669"/>
    <property type="project" value="UniProtKB-UniRule"/>
</dbReference>
<evidence type="ECO:0000256" key="2">
    <source>
        <dbReference type="ARBA" id="ARBA00022517"/>
    </source>
</evidence>
<dbReference type="PANTHER" id="PTHR46986:SF1">
    <property type="entry name" value="ENDORIBONUCLEASE YBEY, CHLOROPLASTIC"/>
    <property type="match status" value="1"/>
</dbReference>